<accession>A0ACB7ZNL4</accession>
<gene>
    <name evidence="1" type="ORF">Vadar_034041</name>
</gene>
<name>A0ACB7ZNL4_9ERIC</name>
<keyword evidence="2" id="KW-1185">Reference proteome</keyword>
<dbReference type="Proteomes" id="UP000828048">
    <property type="component" value="Chromosome 9"/>
</dbReference>
<protein>
    <submittedName>
        <fullName evidence="1">Uncharacterized protein</fullName>
    </submittedName>
</protein>
<organism evidence="1 2">
    <name type="scientific">Vaccinium darrowii</name>
    <dbReference type="NCBI Taxonomy" id="229202"/>
    <lineage>
        <taxon>Eukaryota</taxon>
        <taxon>Viridiplantae</taxon>
        <taxon>Streptophyta</taxon>
        <taxon>Embryophyta</taxon>
        <taxon>Tracheophyta</taxon>
        <taxon>Spermatophyta</taxon>
        <taxon>Magnoliopsida</taxon>
        <taxon>eudicotyledons</taxon>
        <taxon>Gunneridae</taxon>
        <taxon>Pentapetalae</taxon>
        <taxon>asterids</taxon>
        <taxon>Ericales</taxon>
        <taxon>Ericaceae</taxon>
        <taxon>Vaccinioideae</taxon>
        <taxon>Vaccinieae</taxon>
        <taxon>Vaccinium</taxon>
    </lineage>
</organism>
<dbReference type="EMBL" id="CM037159">
    <property type="protein sequence ID" value="KAH7867477.1"/>
    <property type="molecule type" value="Genomic_DNA"/>
</dbReference>
<sequence length="171" mass="19292">MPNYVFVQGADSVTRDRRQNGRSTNCDGENSDEGRPWGVTKLKQNVDLFERKIEQATASLKAKDAKVIGFEYAQKSNESPKEETGSTIKSQQEKYREMEAELEGSFKQKIEAEVKYLAISRTIPKVRVAAVDQAAVDHDLDNKLLEKRTLQAVSELEALVLTGRFINLLEQ</sequence>
<proteinExistence type="predicted"/>
<evidence type="ECO:0000313" key="2">
    <source>
        <dbReference type="Proteomes" id="UP000828048"/>
    </source>
</evidence>
<evidence type="ECO:0000313" key="1">
    <source>
        <dbReference type="EMBL" id="KAH7867477.1"/>
    </source>
</evidence>
<reference evidence="1 2" key="1">
    <citation type="journal article" date="2021" name="Hortic Res">
        <title>High-quality reference genome and annotation aids understanding of berry development for evergreen blueberry (Vaccinium darrowii).</title>
        <authorList>
            <person name="Yu J."/>
            <person name="Hulse-Kemp A.M."/>
            <person name="Babiker E."/>
            <person name="Staton M."/>
        </authorList>
    </citation>
    <scope>NUCLEOTIDE SEQUENCE [LARGE SCALE GENOMIC DNA]</scope>
    <source>
        <strain evidence="2">cv. NJ 8807/NJ 8810</strain>
        <tissue evidence="1">Young leaf</tissue>
    </source>
</reference>
<comment type="caution">
    <text evidence="1">The sequence shown here is derived from an EMBL/GenBank/DDBJ whole genome shotgun (WGS) entry which is preliminary data.</text>
</comment>